<dbReference type="EMBL" id="JAATIQ010000552">
    <property type="protein sequence ID" value="KAF4351648.1"/>
    <property type="molecule type" value="Genomic_DNA"/>
</dbReference>
<feature type="non-terminal residue" evidence="3">
    <location>
        <position position="485"/>
    </location>
</feature>
<dbReference type="Pfam" id="PF14392">
    <property type="entry name" value="zf-CCHC_4"/>
    <property type="match status" value="1"/>
</dbReference>
<evidence type="ECO:0000313" key="3">
    <source>
        <dbReference type="EMBL" id="KAF4351648.1"/>
    </source>
</evidence>
<dbReference type="Proteomes" id="UP000583929">
    <property type="component" value="Unassembled WGS sequence"/>
</dbReference>
<evidence type="ECO:0000256" key="1">
    <source>
        <dbReference type="SAM" id="MobiDB-lite"/>
    </source>
</evidence>
<dbReference type="AlphaFoldDB" id="A0A7J6DZS0"/>
<evidence type="ECO:0000259" key="2">
    <source>
        <dbReference type="Pfam" id="PF14392"/>
    </source>
</evidence>
<proteinExistence type="predicted"/>
<gene>
    <name evidence="3" type="ORF">G4B88_025094</name>
</gene>
<accession>A0A7J6DZS0</accession>
<feature type="region of interest" description="Disordered" evidence="1">
    <location>
        <begin position="283"/>
        <end position="306"/>
    </location>
</feature>
<organism evidence="3 4">
    <name type="scientific">Cannabis sativa</name>
    <name type="common">Hemp</name>
    <name type="synonym">Marijuana</name>
    <dbReference type="NCBI Taxonomy" id="3483"/>
    <lineage>
        <taxon>Eukaryota</taxon>
        <taxon>Viridiplantae</taxon>
        <taxon>Streptophyta</taxon>
        <taxon>Embryophyta</taxon>
        <taxon>Tracheophyta</taxon>
        <taxon>Spermatophyta</taxon>
        <taxon>Magnoliopsida</taxon>
        <taxon>eudicotyledons</taxon>
        <taxon>Gunneridae</taxon>
        <taxon>Pentapetalae</taxon>
        <taxon>rosids</taxon>
        <taxon>fabids</taxon>
        <taxon>Rosales</taxon>
        <taxon>Cannabaceae</taxon>
        <taxon>Cannabis</taxon>
    </lineage>
</organism>
<evidence type="ECO:0000313" key="4">
    <source>
        <dbReference type="Proteomes" id="UP000583929"/>
    </source>
</evidence>
<comment type="caution">
    <text evidence="3">The sequence shown here is derived from an EMBL/GenBank/DDBJ whole genome shotgun (WGS) entry which is preliminary data.</text>
</comment>
<feature type="domain" description="Zinc knuckle CX2CX4HX4C" evidence="2">
    <location>
        <begin position="192"/>
        <end position="220"/>
    </location>
</feature>
<reference evidence="3 4" key="1">
    <citation type="journal article" date="2020" name="bioRxiv">
        <title>Sequence and annotation of 42 cannabis genomes reveals extensive copy number variation in cannabinoid synthesis and pathogen resistance genes.</title>
        <authorList>
            <person name="Mckernan K.J."/>
            <person name="Helbert Y."/>
            <person name="Kane L.T."/>
            <person name="Ebling H."/>
            <person name="Zhang L."/>
            <person name="Liu B."/>
            <person name="Eaton Z."/>
            <person name="Mclaughlin S."/>
            <person name="Kingan S."/>
            <person name="Baybayan P."/>
            <person name="Concepcion G."/>
            <person name="Jordan M."/>
            <person name="Riva A."/>
            <person name="Barbazuk W."/>
            <person name="Harkins T."/>
        </authorList>
    </citation>
    <scope>NUCLEOTIDE SEQUENCE [LARGE SCALE GENOMIC DNA]</scope>
    <source>
        <strain evidence="4">cv. Jamaican Lion 4</strain>
        <tissue evidence="3">Leaf</tissue>
    </source>
</reference>
<dbReference type="InterPro" id="IPR025836">
    <property type="entry name" value="Zn_knuckle_CX2CX4HX4C"/>
</dbReference>
<protein>
    <recommendedName>
        <fullName evidence="2">Zinc knuckle CX2CX4HX4C domain-containing protein</fullName>
    </recommendedName>
</protein>
<name>A0A7J6DZS0_CANSA</name>
<keyword evidence="4" id="KW-1185">Reference proteome</keyword>
<sequence length="485" mass="53878">MDTPDATMDDLLAKTNNLIVLDDDGWEIHTVGRTEVAPFCAMGRFCSNRPISRSLLRTILGRVWGIAEKDWEWRSNIPIKKQVSWSSPSNLLKNPWFLNNGLLIVERLAGIPLNWDKVLTKFPLSGRILQLPTRSITQGNLDRLAGFAGEIIEVQKADVTKIVTKGFFTFKVWCDISIPICPGFLFPIECRRIWLPFKYDRLPFMCFKCGFVGHDTRVCAKPVIMIEDGLRKQLSGYGAWLRVDERRGLSASPSQGSLGRGPTATPPGFPEKRASLFNTLFGDQGKNKAGGSSSMDRPKLLPRNMVNPVANPTIPRLEAVDKGKAINLADPSCLVITEQQVTQGKLNLDDRCGMEGMSEKMNTAKRGGSWRNEELNNSNYEHNLSAGLPYSCLQGSSMVTKLIDTENLLDVPISYANSCDSLKKIEGPSKRRKIVPKRSKNRRGNSSNEALSTDSILVRMKEEAKEISVVSNLTFAMNLEAANSA</sequence>
<feature type="region of interest" description="Disordered" evidence="1">
    <location>
        <begin position="249"/>
        <end position="269"/>
    </location>
</feature>